<dbReference type="Proteomes" id="UP000184038">
    <property type="component" value="Unassembled WGS sequence"/>
</dbReference>
<dbReference type="OrthoDB" id="1779801at2"/>
<feature type="transmembrane region" description="Helical" evidence="1">
    <location>
        <begin position="156"/>
        <end position="172"/>
    </location>
</feature>
<dbReference type="STRING" id="1120996.SAMN02746066_03576"/>
<proteinExistence type="predicted"/>
<name>A0A1M7M3Z4_9FIRM</name>
<reference evidence="2 3" key="1">
    <citation type="submission" date="2016-11" db="EMBL/GenBank/DDBJ databases">
        <authorList>
            <person name="Jaros S."/>
            <person name="Januszkiewicz K."/>
            <person name="Wedrychowicz H."/>
        </authorList>
    </citation>
    <scope>NUCLEOTIDE SEQUENCE [LARGE SCALE GENOMIC DNA]</scope>
    <source>
        <strain evidence="2 3">DSM 15930</strain>
    </source>
</reference>
<protein>
    <submittedName>
        <fullName evidence="2">Stage III sporulation protein AB</fullName>
    </submittedName>
</protein>
<accession>A0A1M7M3Z4</accession>
<dbReference type="AlphaFoldDB" id="A0A1M7M3Z4"/>
<dbReference type="InterPro" id="IPR014198">
    <property type="entry name" value="Spore_III_AB"/>
</dbReference>
<keyword evidence="3" id="KW-1185">Reference proteome</keyword>
<gene>
    <name evidence="2" type="ORF">SAMN02746066_03576</name>
</gene>
<keyword evidence="1" id="KW-0812">Transmembrane</keyword>
<evidence type="ECO:0000313" key="3">
    <source>
        <dbReference type="Proteomes" id="UP000184038"/>
    </source>
</evidence>
<dbReference type="PIRSF" id="PIRSF021435">
    <property type="entry name" value="SpoIIIAB"/>
    <property type="match status" value="1"/>
</dbReference>
<keyword evidence="1" id="KW-1133">Transmembrane helix</keyword>
<keyword evidence="1" id="KW-0472">Membrane</keyword>
<sequence>MVAKIIGAILVIVSSGGIGLYFSIILKERISDLKELNKLIIILRGEIRYASTPLPEAVSNLAYRTDGEYRRFLLAVAEEIDKQEGKSFGDIWNGCVEKELVDTSLNKKDKLLLTRLGENLGYLDKEMQLNTIDLYITQIQGELDDAVDGVKEKVRLYNMLGVMAGIFITIVLI</sequence>
<feature type="transmembrane region" description="Helical" evidence="1">
    <location>
        <begin position="6"/>
        <end position="26"/>
    </location>
</feature>
<dbReference type="Pfam" id="PF09548">
    <property type="entry name" value="Spore_III_AB"/>
    <property type="match status" value="1"/>
</dbReference>
<organism evidence="2 3">
    <name type="scientific">Anaerosporobacter mobilis DSM 15930</name>
    <dbReference type="NCBI Taxonomy" id="1120996"/>
    <lineage>
        <taxon>Bacteria</taxon>
        <taxon>Bacillati</taxon>
        <taxon>Bacillota</taxon>
        <taxon>Clostridia</taxon>
        <taxon>Lachnospirales</taxon>
        <taxon>Lachnospiraceae</taxon>
        <taxon>Anaerosporobacter</taxon>
    </lineage>
</organism>
<evidence type="ECO:0000256" key="1">
    <source>
        <dbReference type="SAM" id="Phobius"/>
    </source>
</evidence>
<dbReference type="RefSeq" id="WP_073289787.1">
    <property type="nucleotide sequence ID" value="NZ_FRCP01000019.1"/>
</dbReference>
<dbReference type="EMBL" id="FRCP01000019">
    <property type="protein sequence ID" value="SHM84924.1"/>
    <property type="molecule type" value="Genomic_DNA"/>
</dbReference>
<evidence type="ECO:0000313" key="2">
    <source>
        <dbReference type="EMBL" id="SHM84924.1"/>
    </source>
</evidence>